<evidence type="ECO:0000313" key="3">
    <source>
        <dbReference type="Proteomes" id="UP000118435"/>
    </source>
</evidence>
<dbReference type="Pfam" id="PF02393">
    <property type="entry name" value="US22"/>
    <property type="match status" value="1"/>
</dbReference>
<dbReference type="EMBL" id="KP796148">
    <property type="protein sequence ID" value="AKT72715.1"/>
    <property type="molecule type" value="Genomic_DNA"/>
</dbReference>
<accession>A0A0K1GZY4</accession>
<reference evidence="2 3" key="1">
    <citation type="journal article" date="2016" name="BMC Genomics">
        <title>A novel strain of cynomolgus macaque cytomegalovirus: implications for host-virus co-evolution.</title>
        <authorList>
            <person name="Russell J.N."/>
            <person name="Marsh A.K."/>
            <person name="Willer D.O."/>
            <person name="Ambagala A.P."/>
            <person name="Dzamba M."/>
            <person name="Chan J.K."/>
            <person name="Pilon R."/>
            <person name="Fournier J."/>
            <person name="Brudno M."/>
            <person name="Antony J.M."/>
            <person name="Sandstrom P."/>
            <person name="Evans B.J."/>
            <person name="MacDonald K.S."/>
        </authorList>
    </citation>
    <scope>NUCLEOTIDE SEQUENCE [LARGE SCALE GENOMIC DNA]</scope>
    <source>
        <strain evidence="2">Mauritius</strain>
    </source>
</reference>
<proteinExistence type="predicted"/>
<dbReference type="InterPro" id="IPR003360">
    <property type="entry name" value="US22-like"/>
</dbReference>
<protein>
    <submittedName>
        <fullName evidence="2">Protein UL38</fullName>
    </submittedName>
</protein>
<evidence type="ECO:0000313" key="2">
    <source>
        <dbReference type="EMBL" id="AKT72715.1"/>
    </source>
</evidence>
<dbReference type="Proteomes" id="UP000118435">
    <property type="component" value="Segment"/>
</dbReference>
<evidence type="ECO:0000256" key="1">
    <source>
        <dbReference type="SAM" id="MobiDB-lite"/>
    </source>
</evidence>
<feature type="compositionally biased region" description="Basic and acidic residues" evidence="1">
    <location>
        <begin position="265"/>
        <end position="274"/>
    </location>
</feature>
<gene>
    <name evidence="2" type="primary">CyUL38</name>
</gene>
<name>A0A0K1GZY4_9BETA</name>
<sequence length="294" mass="33344">MATSAEYDQEQKMQQNQMNIGSLIQASVLGKTALRAQVKKLMACDAHIKHEFGVTVCICDHTYTFLGINLCKIGWLERNCPPLSHALTMFGVIEAWDEAAPRPSRQVVLFMSDNYDIYAYDTGILFFMAPTMSEFWTAPIVFEYWNGIFPLEVRHRVRQYAKSVDDLIVIFNQVYHQRDVLEARRQKNQNSPRTFARFLCGYVRALLDAERRVREGKIPVPFVDRDSLMANVIPVTPPTPSVQEPERGVDSKKALTRQCSLPTPDPKKVNAHPDDDSDSDESIVDLTMEGAASL</sequence>
<feature type="compositionally biased region" description="Basic and acidic residues" evidence="1">
    <location>
        <begin position="244"/>
        <end position="253"/>
    </location>
</feature>
<organism evidence="2 3">
    <name type="scientific">Cynomolgus macaque cytomegalovirus strain Mauritius</name>
    <dbReference type="NCBI Taxonomy" id="1690255"/>
    <lineage>
        <taxon>Viruses</taxon>
        <taxon>Duplodnaviria</taxon>
        <taxon>Heunggongvirae</taxon>
        <taxon>Peploviricota</taxon>
        <taxon>Herviviricetes</taxon>
        <taxon>Herpesvirales</taxon>
        <taxon>Orthoherpesviridae</taxon>
        <taxon>Betaherpesvirinae</taxon>
        <taxon>Cytomegalovirus</taxon>
        <taxon>Cytomegalovirus macacinebeta3</taxon>
    </lineage>
</organism>
<feature type="region of interest" description="Disordered" evidence="1">
    <location>
        <begin position="235"/>
        <end position="294"/>
    </location>
</feature>